<dbReference type="SFLD" id="SFLDG01135">
    <property type="entry name" value="C1.5.6:_HAD__Beta-PGM__Phospha"/>
    <property type="match status" value="1"/>
</dbReference>
<dbReference type="SFLD" id="SFLDG01129">
    <property type="entry name" value="C1.5:_HAD__Beta-PGM__Phosphata"/>
    <property type="match status" value="1"/>
</dbReference>
<evidence type="ECO:0008006" key="3">
    <source>
        <dbReference type="Google" id="ProtNLM"/>
    </source>
</evidence>
<evidence type="ECO:0000313" key="2">
    <source>
        <dbReference type="Proteomes" id="UP000005522"/>
    </source>
</evidence>
<dbReference type="PRINTS" id="PR00413">
    <property type="entry name" value="HADHALOGNASE"/>
</dbReference>
<proteinExistence type="predicted"/>
<evidence type="ECO:0000313" key="1">
    <source>
        <dbReference type="EMBL" id="AIA55271.1"/>
    </source>
</evidence>
<dbReference type="InterPro" id="IPR044999">
    <property type="entry name" value="CbbY-like"/>
</dbReference>
<dbReference type="SFLD" id="SFLDF00035">
    <property type="entry name" value="phosphoglycolate_phosphatase"/>
    <property type="match status" value="1"/>
</dbReference>
<dbReference type="KEGG" id="acz:Acaty_c1405"/>
<gene>
    <name evidence="1" type="ORF">Acaty_c1405</name>
</gene>
<name>A0A059ZZ62_ACICK</name>
<reference evidence="1 2" key="1">
    <citation type="journal article" date="2009" name="J. Bacteriol.">
        <title>Draft genome sequence of the extremely acidophilic bacterium Acidithiobacillus caldus ATCC 51756 reveals metabolic versatility in the genus Acidithiobacillus.</title>
        <authorList>
            <person name="Valdes J."/>
            <person name="Quatrini R."/>
            <person name="Hallberg K."/>
            <person name="Dopson M."/>
            <person name="Valenzuela P.D."/>
            <person name="Holmes D.S."/>
        </authorList>
    </citation>
    <scope>NUCLEOTIDE SEQUENCE [LARGE SCALE GENOMIC DNA]</scope>
    <source>
        <strain evidence="2">ATCC 51756 / DSM 8584 / KU</strain>
    </source>
</reference>
<dbReference type="InterPro" id="IPR023198">
    <property type="entry name" value="PGP-like_dom2"/>
</dbReference>
<dbReference type="PANTHER" id="PTHR42896">
    <property type="entry name" value="XYLULOSE-1,5-BISPHOSPHATE (XUBP) PHOSPHATASE"/>
    <property type="match status" value="1"/>
</dbReference>
<dbReference type="Proteomes" id="UP000005522">
    <property type="component" value="Chromosome"/>
</dbReference>
<dbReference type="SUPFAM" id="SSF56784">
    <property type="entry name" value="HAD-like"/>
    <property type="match status" value="1"/>
</dbReference>
<dbReference type="NCBIfam" id="TIGR01509">
    <property type="entry name" value="HAD-SF-IA-v3"/>
    <property type="match status" value="1"/>
</dbReference>
<dbReference type="InterPro" id="IPR006439">
    <property type="entry name" value="HAD-SF_hydro_IA"/>
</dbReference>
<dbReference type="EMBL" id="CP005986">
    <property type="protein sequence ID" value="AIA55271.1"/>
    <property type="molecule type" value="Genomic_DNA"/>
</dbReference>
<accession>A0A059ZZ62</accession>
<protein>
    <recommendedName>
        <fullName evidence="3">Phosphatase</fullName>
    </recommendedName>
</protein>
<dbReference type="InterPro" id="IPR023214">
    <property type="entry name" value="HAD_sf"/>
</dbReference>
<dbReference type="SFLD" id="SFLDS00003">
    <property type="entry name" value="Haloacid_Dehalogenase"/>
    <property type="match status" value="1"/>
</dbReference>
<dbReference type="HOGENOM" id="CLU_045011_0_2_6"/>
<dbReference type="Gene3D" id="1.10.150.240">
    <property type="entry name" value="Putative phosphatase, domain 2"/>
    <property type="match status" value="1"/>
</dbReference>
<dbReference type="InterPro" id="IPR036412">
    <property type="entry name" value="HAD-like_sf"/>
</dbReference>
<organism evidence="1 2">
    <name type="scientific">Acidithiobacillus caldus (strain ATCC 51756 / DSM 8584 / KU)</name>
    <dbReference type="NCBI Taxonomy" id="637389"/>
    <lineage>
        <taxon>Bacteria</taxon>
        <taxon>Pseudomonadati</taxon>
        <taxon>Pseudomonadota</taxon>
        <taxon>Acidithiobacillia</taxon>
        <taxon>Acidithiobacillales</taxon>
        <taxon>Acidithiobacillaceae</taxon>
        <taxon>Acidithiobacillus</taxon>
    </lineage>
</organism>
<dbReference type="GO" id="GO:0016787">
    <property type="term" value="F:hydrolase activity"/>
    <property type="evidence" value="ECO:0007669"/>
    <property type="project" value="InterPro"/>
</dbReference>
<dbReference type="Pfam" id="PF00702">
    <property type="entry name" value="Hydrolase"/>
    <property type="match status" value="1"/>
</dbReference>
<dbReference type="PANTHER" id="PTHR42896:SF2">
    <property type="entry name" value="CBBY-LIKE PROTEIN"/>
    <property type="match status" value="1"/>
</dbReference>
<dbReference type="AlphaFoldDB" id="A0A059ZZ62"/>
<sequence length="267" mass="29369">MEWRQNMPLNTLIFDVDGTLADTERDAHRVAFNRAFAEMSLDFAWDVETYGRYLKVTGGKERLGRFLDDHPQYPQLSDADIARIHRRKTALYVEIVQSGAVALRPGVARLLRAARAAGWRLGIATTTTPDNVQALLASTLGEMGESFFHYIGAGDIVPQKKPAPDIYEHVLDALGANPEDCLALEDSENGLRSALAAGLTTVVTQTDYTRGQDFTGAVRVLDCLGEPDAPARIIEGMQRDTSVCVGLQELQAWWEEAHKGKGTLRNG</sequence>
<dbReference type="eggNOG" id="COG0637">
    <property type="taxonomic scope" value="Bacteria"/>
</dbReference>
<dbReference type="Gene3D" id="3.40.50.1000">
    <property type="entry name" value="HAD superfamily/HAD-like"/>
    <property type="match status" value="1"/>
</dbReference>